<sequence>MIYQHKGKILAFTILFVLVQISKSIAQKNYTKAGYVRFYSTTPIENIEAINKSVVAVLDAQTGNIQVSVLMKGFEFEKALMQEHFNENYVESNKFPKAVFTGTITDFSKVVYAKDGMYSVKVKGKLSIHGVEHDIETSGLISIAKGIPQIMTEFSVSLADYKISIPSIVAEKIAKQVKITMKGTLDNVLK</sequence>
<protein>
    <submittedName>
        <fullName evidence="2">YceI family protein</fullName>
    </submittedName>
</protein>
<name>A0ABT6Z690_9BACT</name>
<gene>
    <name evidence="2" type="ORF">QM481_19055</name>
</gene>
<keyword evidence="3" id="KW-1185">Reference proteome</keyword>
<accession>A0ABT6Z690</accession>
<dbReference type="InterPro" id="IPR036761">
    <property type="entry name" value="TTHA0802/YceI-like_sf"/>
</dbReference>
<evidence type="ECO:0000313" key="3">
    <source>
        <dbReference type="Proteomes" id="UP001225761"/>
    </source>
</evidence>
<dbReference type="SUPFAM" id="SSF101874">
    <property type="entry name" value="YceI-like"/>
    <property type="match status" value="1"/>
</dbReference>
<organism evidence="2 3">
    <name type="scientific">Flectobacillus rivi</name>
    <dbReference type="NCBI Taxonomy" id="2984209"/>
    <lineage>
        <taxon>Bacteria</taxon>
        <taxon>Pseudomonadati</taxon>
        <taxon>Bacteroidota</taxon>
        <taxon>Cytophagia</taxon>
        <taxon>Cytophagales</taxon>
        <taxon>Flectobacillaceae</taxon>
        <taxon>Flectobacillus</taxon>
    </lineage>
</organism>
<dbReference type="Proteomes" id="UP001225761">
    <property type="component" value="Unassembled WGS sequence"/>
</dbReference>
<evidence type="ECO:0000259" key="1">
    <source>
        <dbReference type="Pfam" id="PF04264"/>
    </source>
</evidence>
<dbReference type="EMBL" id="JASHIE010000014">
    <property type="protein sequence ID" value="MDI9876646.1"/>
    <property type="molecule type" value="Genomic_DNA"/>
</dbReference>
<reference evidence="2 3" key="1">
    <citation type="submission" date="2023-05" db="EMBL/GenBank/DDBJ databases">
        <title>Novel species of genus Flectobacillus isolated from stream in China.</title>
        <authorList>
            <person name="Lu H."/>
        </authorList>
    </citation>
    <scope>NUCLEOTIDE SEQUENCE [LARGE SCALE GENOMIC DNA]</scope>
    <source>
        <strain evidence="2 3">LFS242W</strain>
    </source>
</reference>
<dbReference type="InterPro" id="IPR007372">
    <property type="entry name" value="Lipid/polyisoprenoid-bd_YceI"/>
</dbReference>
<dbReference type="RefSeq" id="WP_283382921.1">
    <property type="nucleotide sequence ID" value="NZ_JASHIE010000014.1"/>
</dbReference>
<evidence type="ECO:0000313" key="2">
    <source>
        <dbReference type="EMBL" id="MDI9876646.1"/>
    </source>
</evidence>
<dbReference type="Gene3D" id="2.40.128.110">
    <property type="entry name" value="Lipid/polyisoprenoid-binding, YceI-like"/>
    <property type="match status" value="1"/>
</dbReference>
<dbReference type="Pfam" id="PF04264">
    <property type="entry name" value="YceI"/>
    <property type="match status" value="1"/>
</dbReference>
<comment type="caution">
    <text evidence="2">The sequence shown here is derived from an EMBL/GenBank/DDBJ whole genome shotgun (WGS) entry which is preliminary data.</text>
</comment>
<feature type="domain" description="Lipid/polyisoprenoid-binding YceI-like" evidence="1">
    <location>
        <begin position="59"/>
        <end position="182"/>
    </location>
</feature>
<proteinExistence type="predicted"/>